<dbReference type="InterPro" id="IPR025709">
    <property type="entry name" value="Leu_tRNA-synth_edit"/>
</dbReference>
<dbReference type="InterPro" id="IPR002302">
    <property type="entry name" value="Leu-tRNA-ligase"/>
</dbReference>
<dbReference type="Proteomes" id="UP001597294">
    <property type="component" value="Unassembled WGS sequence"/>
</dbReference>
<dbReference type="InterPro" id="IPR015413">
    <property type="entry name" value="Methionyl/Leucyl_tRNA_Synth"/>
</dbReference>
<keyword evidence="6 9" id="KW-0648">Protein biosynthesis</keyword>
<feature type="domain" description="Methionyl/Leucyl tRNA synthetase" evidence="13">
    <location>
        <begin position="36"/>
        <end position="170"/>
    </location>
</feature>
<dbReference type="CDD" id="cd00812">
    <property type="entry name" value="LeuRS_core"/>
    <property type="match status" value="1"/>
</dbReference>
<proteinExistence type="inferred from homology"/>
<comment type="catalytic activity">
    <reaction evidence="8 9">
        <text>tRNA(Leu) + L-leucine + ATP = L-leucyl-tRNA(Leu) + AMP + diphosphate</text>
        <dbReference type="Rhea" id="RHEA:11688"/>
        <dbReference type="Rhea" id="RHEA-COMP:9613"/>
        <dbReference type="Rhea" id="RHEA-COMP:9622"/>
        <dbReference type="ChEBI" id="CHEBI:30616"/>
        <dbReference type="ChEBI" id="CHEBI:33019"/>
        <dbReference type="ChEBI" id="CHEBI:57427"/>
        <dbReference type="ChEBI" id="CHEBI:78442"/>
        <dbReference type="ChEBI" id="CHEBI:78494"/>
        <dbReference type="ChEBI" id="CHEBI:456215"/>
        <dbReference type="EC" id="6.1.1.4"/>
    </reaction>
</comment>
<evidence type="ECO:0000256" key="2">
    <source>
        <dbReference type="ARBA" id="ARBA00022490"/>
    </source>
</evidence>
<dbReference type="InterPro" id="IPR002300">
    <property type="entry name" value="aa-tRNA-synth_Ia"/>
</dbReference>
<name>A0ABW5BH96_9PROT</name>
<evidence type="ECO:0000313" key="16">
    <source>
        <dbReference type="Proteomes" id="UP001597294"/>
    </source>
</evidence>
<keyword evidence="5 9" id="KW-0067">ATP-binding</keyword>
<sequence>MTRYNVKETETKWQKAWVDNNSFTVETDTDKPKYYVLEMFPYPSGRIHMGHVRNYTIGDVISRYKKAKGFNVLHPMGWDAFGLPAENAAMARGVHPGKWTYENIAAMREQLQSMGLSIDWEREIATCHPQYYKHEQKMFLDFLKAGLVERKESWVNWDPVDQTVLANEQVIDGKGWRSGAEVEKRKLSQWFFKITDFADELLEGLESLDRWPEKVRTMQHNWIGRSEGARVFFPIVNSGESIEVYTTRPDTLFGASFCAVSANHPLADKLSVESADLKSFIAECNKMGTSEEAIEKADKKGFDTGLKVTHPLDPSIELPIYVANFVLMDYGTGAIFGCPAHDQRDLDFARKYNLRVTPVVLPNDENFDNFSIANEAYTGDGKMINSEFLNGMDSDTAKKTAINHLEETGNGKGTVQFRLRDWGVSRQRYWGCPIPIVYCDDCGAVPVKAQDLPIELPEDVSFDKPGNPIAHHPTWKHTACPSCGKPAQRETDTFDTFMESSWYFARFCSPRSEDAFERSDVDYWLPVDQYIGGVEHAVLHLLYSRFFTRGLKKCGYLGMEEPFKGLFTQGMICHETYQDTNGAWLSPEEIEKNDDGGYKTLDGSSVLVGPSIKMSKSKKNTIDPADIIGSYGSDTARFFMLSDSPPDRDMEWTESGIDGSWRYTQRLWRLIDTQLDQLPAVNTSQPEKISEQAVELRRKVHKAIAGISENIESFRFNAAVAKIYELTNYIVQFKIQTSNDNWALRESFEILVRIISPMMPHIAEELWNRLGHSQMLVNVAWPTADEKLIIANTITLPVQVNGKLRANITMPVDASEDDIKSAATTEEAVQRAIGDKKVRKIIVVKNRIVNVVI</sequence>
<reference evidence="16" key="1">
    <citation type="journal article" date="2019" name="Int. J. Syst. Evol. Microbiol.">
        <title>The Global Catalogue of Microorganisms (GCM) 10K type strain sequencing project: providing services to taxonomists for standard genome sequencing and annotation.</title>
        <authorList>
            <consortium name="The Broad Institute Genomics Platform"/>
            <consortium name="The Broad Institute Genome Sequencing Center for Infectious Disease"/>
            <person name="Wu L."/>
            <person name="Ma J."/>
        </authorList>
    </citation>
    <scope>NUCLEOTIDE SEQUENCE [LARGE SCALE GENOMIC DNA]</scope>
    <source>
        <strain evidence="16">CGMCC 4.7192</strain>
    </source>
</reference>
<dbReference type="GO" id="GO:0004823">
    <property type="term" value="F:leucine-tRNA ligase activity"/>
    <property type="evidence" value="ECO:0007669"/>
    <property type="project" value="UniProtKB-EC"/>
</dbReference>
<evidence type="ECO:0000313" key="15">
    <source>
        <dbReference type="EMBL" id="MFD2204894.1"/>
    </source>
</evidence>
<dbReference type="Gene3D" id="2.20.28.290">
    <property type="match status" value="1"/>
</dbReference>
<dbReference type="Gene3D" id="3.10.20.590">
    <property type="match status" value="1"/>
</dbReference>
<comment type="similarity">
    <text evidence="1 9 10">Belongs to the class-I aminoacyl-tRNA synthetase family.</text>
</comment>
<dbReference type="Pfam" id="PF13603">
    <property type="entry name" value="tRNA-synt_1_2"/>
    <property type="match status" value="1"/>
</dbReference>
<evidence type="ECO:0000256" key="4">
    <source>
        <dbReference type="ARBA" id="ARBA00022741"/>
    </source>
</evidence>
<comment type="subcellular location">
    <subcellularLocation>
        <location evidence="9">Cytoplasm</location>
    </subcellularLocation>
</comment>
<dbReference type="InterPro" id="IPR013155">
    <property type="entry name" value="M/V/L/I-tRNA-synth_anticd-bd"/>
</dbReference>
<keyword evidence="2 9" id="KW-0963">Cytoplasm</keyword>
<evidence type="ECO:0000256" key="6">
    <source>
        <dbReference type="ARBA" id="ARBA00022917"/>
    </source>
</evidence>
<dbReference type="NCBIfam" id="TIGR00396">
    <property type="entry name" value="leuS_bact"/>
    <property type="match status" value="1"/>
</dbReference>
<evidence type="ECO:0000256" key="3">
    <source>
        <dbReference type="ARBA" id="ARBA00022598"/>
    </source>
</evidence>
<dbReference type="PRINTS" id="PR00985">
    <property type="entry name" value="TRNASYNTHLEU"/>
</dbReference>
<dbReference type="EMBL" id="JBHUII010000001">
    <property type="protein sequence ID" value="MFD2204894.1"/>
    <property type="molecule type" value="Genomic_DNA"/>
</dbReference>
<evidence type="ECO:0000256" key="5">
    <source>
        <dbReference type="ARBA" id="ARBA00022840"/>
    </source>
</evidence>
<comment type="caution">
    <text evidence="15">The sequence shown here is derived from an EMBL/GenBank/DDBJ whole genome shotgun (WGS) entry which is preliminary data.</text>
</comment>
<dbReference type="RefSeq" id="WP_380248920.1">
    <property type="nucleotide sequence ID" value="NZ_JBHUII010000001.1"/>
</dbReference>
<dbReference type="InterPro" id="IPR009008">
    <property type="entry name" value="Val/Leu/Ile-tRNA-synth_edit"/>
</dbReference>
<evidence type="ECO:0000256" key="10">
    <source>
        <dbReference type="RuleBase" id="RU363035"/>
    </source>
</evidence>
<keyword evidence="3 9" id="KW-0436">Ligase</keyword>
<dbReference type="PANTHER" id="PTHR43740">
    <property type="entry name" value="LEUCYL-TRNA SYNTHETASE"/>
    <property type="match status" value="1"/>
</dbReference>
<dbReference type="InterPro" id="IPR001412">
    <property type="entry name" value="aa-tRNA-synth_I_CS"/>
</dbReference>
<feature type="binding site" evidence="9">
    <location>
        <position position="616"/>
    </location>
    <ligand>
        <name>ATP</name>
        <dbReference type="ChEBI" id="CHEBI:30616"/>
    </ligand>
</feature>
<evidence type="ECO:0000256" key="1">
    <source>
        <dbReference type="ARBA" id="ARBA00005594"/>
    </source>
</evidence>
<evidence type="ECO:0000259" key="11">
    <source>
        <dbReference type="Pfam" id="PF00133"/>
    </source>
</evidence>
<feature type="short sequence motif" description="'HIGH' region" evidence="9">
    <location>
        <begin position="41"/>
        <end position="51"/>
    </location>
</feature>
<dbReference type="SUPFAM" id="SSF52374">
    <property type="entry name" value="Nucleotidylyl transferase"/>
    <property type="match status" value="1"/>
</dbReference>
<dbReference type="PANTHER" id="PTHR43740:SF2">
    <property type="entry name" value="LEUCINE--TRNA LIGASE, MITOCHONDRIAL"/>
    <property type="match status" value="1"/>
</dbReference>
<dbReference type="Gene3D" id="1.10.730.10">
    <property type="entry name" value="Isoleucyl-tRNA Synthetase, Domain 1"/>
    <property type="match status" value="1"/>
</dbReference>
<evidence type="ECO:0000256" key="8">
    <source>
        <dbReference type="ARBA" id="ARBA00047469"/>
    </source>
</evidence>
<feature type="short sequence motif" description="'KMSKS' region" evidence="9">
    <location>
        <begin position="613"/>
        <end position="617"/>
    </location>
</feature>
<dbReference type="InterPro" id="IPR009080">
    <property type="entry name" value="tRNAsynth_Ia_anticodon-bd"/>
</dbReference>
<protein>
    <recommendedName>
        <fullName evidence="9">Leucine--tRNA ligase</fullName>
        <ecNumber evidence="9">6.1.1.4</ecNumber>
    </recommendedName>
    <alternativeName>
        <fullName evidence="9">Leucyl-tRNA synthetase</fullName>
        <shortName evidence="9">LeuRS</shortName>
    </alternativeName>
</protein>
<dbReference type="SUPFAM" id="SSF47323">
    <property type="entry name" value="Anticodon-binding domain of a subclass of class I aminoacyl-tRNA synthetases"/>
    <property type="match status" value="1"/>
</dbReference>
<evidence type="ECO:0000259" key="13">
    <source>
        <dbReference type="Pfam" id="PF09334"/>
    </source>
</evidence>
<keyword evidence="16" id="KW-1185">Reference proteome</keyword>
<dbReference type="PROSITE" id="PS00178">
    <property type="entry name" value="AA_TRNA_LIGASE_I"/>
    <property type="match status" value="1"/>
</dbReference>
<evidence type="ECO:0000259" key="14">
    <source>
        <dbReference type="Pfam" id="PF13603"/>
    </source>
</evidence>
<dbReference type="InterPro" id="IPR014729">
    <property type="entry name" value="Rossmann-like_a/b/a_fold"/>
</dbReference>
<feature type="domain" description="Aminoacyl-tRNA synthetase class Ia" evidence="11">
    <location>
        <begin position="419"/>
        <end position="575"/>
    </location>
</feature>
<keyword evidence="4 9" id="KW-0547">Nucleotide-binding</keyword>
<dbReference type="EC" id="6.1.1.4" evidence="9"/>
<dbReference type="SUPFAM" id="SSF50677">
    <property type="entry name" value="ValRS/IleRS/LeuRS editing domain"/>
    <property type="match status" value="1"/>
</dbReference>
<dbReference type="Pfam" id="PF09334">
    <property type="entry name" value="tRNA-synt_1g"/>
    <property type="match status" value="1"/>
</dbReference>
<keyword evidence="7 9" id="KW-0030">Aminoacyl-tRNA synthetase</keyword>
<evidence type="ECO:0000256" key="9">
    <source>
        <dbReference type="HAMAP-Rule" id="MF_00049"/>
    </source>
</evidence>
<dbReference type="Pfam" id="PF08264">
    <property type="entry name" value="Anticodon_1"/>
    <property type="match status" value="1"/>
</dbReference>
<organism evidence="15 16">
    <name type="scientific">Kiloniella antarctica</name>
    <dbReference type="NCBI Taxonomy" id="1550907"/>
    <lineage>
        <taxon>Bacteria</taxon>
        <taxon>Pseudomonadati</taxon>
        <taxon>Pseudomonadota</taxon>
        <taxon>Alphaproteobacteria</taxon>
        <taxon>Rhodospirillales</taxon>
        <taxon>Kiloniellaceae</taxon>
        <taxon>Kiloniella</taxon>
    </lineage>
</organism>
<dbReference type="CDD" id="cd07958">
    <property type="entry name" value="Anticodon_Ia_Leu_BEm"/>
    <property type="match status" value="1"/>
</dbReference>
<gene>
    <name evidence="9 15" type="primary">leuS</name>
    <name evidence="15" type="ORF">ACFSKO_04705</name>
</gene>
<dbReference type="HAMAP" id="MF_00049_B">
    <property type="entry name" value="Leu_tRNA_synth_B"/>
    <property type="match status" value="1"/>
</dbReference>
<feature type="domain" description="Methionyl/Valyl/Leucyl/Isoleucyl-tRNA synthetase anticodon-binding" evidence="12">
    <location>
        <begin position="696"/>
        <end position="815"/>
    </location>
</feature>
<evidence type="ECO:0000256" key="7">
    <source>
        <dbReference type="ARBA" id="ARBA00023146"/>
    </source>
</evidence>
<accession>A0ABW5BH96</accession>
<evidence type="ECO:0000259" key="12">
    <source>
        <dbReference type="Pfam" id="PF08264"/>
    </source>
</evidence>
<feature type="domain" description="Aminoacyl-tRNA synthetase class Ia" evidence="11">
    <location>
        <begin position="613"/>
        <end position="652"/>
    </location>
</feature>
<dbReference type="Pfam" id="PF00133">
    <property type="entry name" value="tRNA-synt_1"/>
    <property type="match status" value="2"/>
</dbReference>
<dbReference type="Gene3D" id="3.40.50.620">
    <property type="entry name" value="HUPs"/>
    <property type="match status" value="2"/>
</dbReference>
<feature type="domain" description="Leucyl-tRNA synthetase editing" evidence="14">
    <location>
        <begin position="220"/>
        <end position="406"/>
    </location>
</feature>